<proteinExistence type="predicted"/>
<gene>
    <name evidence="1" type="ORF">DY000_02009697</name>
</gene>
<dbReference type="Proteomes" id="UP000266723">
    <property type="component" value="Unassembled WGS sequence"/>
</dbReference>
<organism evidence="1 2">
    <name type="scientific">Brassica cretica</name>
    <name type="common">Mustard</name>
    <dbReference type="NCBI Taxonomy" id="69181"/>
    <lineage>
        <taxon>Eukaryota</taxon>
        <taxon>Viridiplantae</taxon>
        <taxon>Streptophyta</taxon>
        <taxon>Embryophyta</taxon>
        <taxon>Tracheophyta</taxon>
        <taxon>Spermatophyta</taxon>
        <taxon>Magnoliopsida</taxon>
        <taxon>eudicotyledons</taxon>
        <taxon>Gunneridae</taxon>
        <taxon>Pentapetalae</taxon>
        <taxon>rosids</taxon>
        <taxon>malvids</taxon>
        <taxon>Brassicales</taxon>
        <taxon>Brassicaceae</taxon>
        <taxon>Brassiceae</taxon>
        <taxon>Brassica</taxon>
    </lineage>
</organism>
<dbReference type="EMBL" id="QGKV02000832">
    <property type="protein sequence ID" value="KAF3549708.1"/>
    <property type="molecule type" value="Genomic_DNA"/>
</dbReference>
<evidence type="ECO:0000313" key="2">
    <source>
        <dbReference type="Proteomes" id="UP000266723"/>
    </source>
</evidence>
<evidence type="ECO:0000313" key="1">
    <source>
        <dbReference type="EMBL" id="KAF3549708.1"/>
    </source>
</evidence>
<reference evidence="1 2" key="1">
    <citation type="journal article" date="2020" name="BMC Genomics">
        <title>Intraspecific diversification of the crop wild relative Brassica cretica Lam. using demographic model selection.</title>
        <authorList>
            <person name="Kioukis A."/>
            <person name="Michalopoulou V.A."/>
            <person name="Briers L."/>
            <person name="Pirintsos S."/>
            <person name="Studholme D.J."/>
            <person name="Pavlidis P."/>
            <person name="Sarris P.F."/>
        </authorList>
    </citation>
    <scope>NUCLEOTIDE SEQUENCE [LARGE SCALE GENOMIC DNA]</scope>
    <source>
        <strain evidence="2">cv. PFS-1207/04</strain>
    </source>
</reference>
<sequence length="70" mass="7834">MEGNGMEERALKIVEKTPLEAATTIVEDYELPCGVDEFNSDDDGQDQSPSRCKQVDSIFERSWNAYGIGF</sequence>
<comment type="caution">
    <text evidence="1">The sequence shown here is derived from an EMBL/GenBank/DDBJ whole genome shotgun (WGS) entry which is preliminary data.</text>
</comment>
<keyword evidence="2" id="KW-1185">Reference proteome</keyword>
<accession>A0ABQ7CEH2</accession>
<name>A0ABQ7CEH2_BRACR</name>
<protein>
    <submittedName>
        <fullName evidence="1">Uncharacterized protein</fullName>
    </submittedName>
</protein>